<gene>
    <name evidence="3" type="ORF">ALAG00032_LOCUS8618</name>
    <name evidence="4" type="ORF">ALAG00032_LOCUS8620</name>
</gene>
<feature type="compositionally biased region" description="Pro residues" evidence="1">
    <location>
        <begin position="149"/>
        <end position="158"/>
    </location>
</feature>
<keyword evidence="2" id="KW-0472">Membrane</keyword>
<dbReference type="AlphaFoldDB" id="A0A6S8D8C4"/>
<name>A0A6S8D8C4_9STRA</name>
<accession>A0A6S8D8C4</accession>
<keyword evidence="2" id="KW-0812">Transmembrane</keyword>
<sequence length="254" mass="28370">MDHAEARITKVQEYAQEIDKSLRKFKRQYRDHLKKKAAGSYVSAVISIVTFGMGSGIVTAMNDGILAAFNKIVDFSDNAEVNGAFKEYHGLFMDKVDDKLDDWAEKPLKDAVKDDDSSALPAMAMIKVCTLFNASVPHSTTSTPLSTPALPPPPPPAAPDNLGNETETFAKLKEFLDLGDDVREIPVDDDFMCAFEGLFKINFDILGSDTEKYCRRLVDRNSKGKIKLLHWRVFYQTWLQSGQSMAEYLKSESA</sequence>
<reference evidence="3" key="1">
    <citation type="submission" date="2021-01" db="EMBL/GenBank/DDBJ databases">
        <authorList>
            <person name="Corre E."/>
            <person name="Pelletier E."/>
            <person name="Niang G."/>
            <person name="Scheremetjew M."/>
            <person name="Finn R."/>
            <person name="Kale V."/>
            <person name="Holt S."/>
            <person name="Cochrane G."/>
            <person name="Meng A."/>
            <person name="Brown T."/>
            <person name="Cohen L."/>
        </authorList>
    </citation>
    <scope>NUCLEOTIDE SEQUENCE</scope>
    <source>
        <strain evidence="3">CCMP1510</strain>
    </source>
</reference>
<evidence type="ECO:0000313" key="3">
    <source>
        <dbReference type="EMBL" id="CAE0367861.1"/>
    </source>
</evidence>
<organism evidence="3">
    <name type="scientific">Aureoumbra lagunensis</name>
    <dbReference type="NCBI Taxonomy" id="44058"/>
    <lineage>
        <taxon>Eukaryota</taxon>
        <taxon>Sar</taxon>
        <taxon>Stramenopiles</taxon>
        <taxon>Ochrophyta</taxon>
        <taxon>Pelagophyceae</taxon>
        <taxon>Pelagomonadales</taxon>
        <taxon>Aureoumbra</taxon>
    </lineage>
</organism>
<evidence type="ECO:0000256" key="1">
    <source>
        <dbReference type="SAM" id="MobiDB-lite"/>
    </source>
</evidence>
<protein>
    <submittedName>
        <fullName evidence="3">Uncharacterized protein</fullName>
    </submittedName>
</protein>
<evidence type="ECO:0000256" key="2">
    <source>
        <dbReference type="SAM" id="Phobius"/>
    </source>
</evidence>
<keyword evidence="2" id="KW-1133">Transmembrane helix</keyword>
<feature type="region of interest" description="Disordered" evidence="1">
    <location>
        <begin position="140"/>
        <end position="164"/>
    </location>
</feature>
<dbReference type="EMBL" id="HBIJ01012688">
    <property type="protein sequence ID" value="CAE0367863.1"/>
    <property type="molecule type" value="Transcribed_RNA"/>
</dbReference>
<feature type="transmembrane region" description="Helical" evidence="2">
    <location>
        <begin position="38"/>
        <end position="61"/>
    </location>
</feature>
<evidence type="ECO:0000313" key="4">
    <source>
        <dbReference type="EMBL" id="CAE0367863.1"/>
    </source>
</evidence>
<proteinExistence type="predicted"/>
<dbReference type="EMBL" id="HBIJ01012686">
    <property type="protein sequence ID" value="CAE0367861.1"/>
    <property type="molecule type" value="Transcribed_RNA"/>
</dbReference>